<comment type="caution">
    <text evidence="1">The sequence shown here is derived from an EMBL/GenBank/DDBJ whole genome shotgun (WGS) entry which is preliminary data.</text>
</comment>
<sequence length="287" mass="33708">MRYLTKEWYEQCQQTGLHFGKRSHKGAYIHDDELYRRLYKRKEKAFVQLEREMYDIDPRYMLKQDGAPLVPLSKVLNGEEISEADLIVFEMPPEQREHIHQLIAAFDVRPPFDESGSQAEFRSRHEWQCESAFHSLPAELSSRIADKRLFALGYCTNEILTELKKLSKENERKIRRVMDECNKVRQGEDIPDSIAHTFGFHDCKVTELVVNKNIVMRLDTKGGFTSLNKVTFKDAQIIKQDQYIEGSHWLYEELYKVDSGYEAHMLFSGEKMADLIIRCSDIVMEQE</sequence>
<dbReference type="RefSeq" id="WP_068685340.1">
    <property type="nucleotide sequence ID" value="NZ_LYPA01000066.1"/>
</dbReference>
<dbReference type="STRING" id="1844972.A7K91_16025"/>
<name>A0A1A5YFF2_9BACL</name>
<gene>
    <name evidence="1" type="ORF">A7K91_16025</name>
</gene>
<evidence type="ECO:0008006" key="3">
    <source>
        <dbReference type="Google" id="ProtNLM"/>
    </source>
</evidence>
<dbReference type="EMBL" id="LYPA01000066">
    <property type="protein sequence ID" value="OBR64125.1"/>
    <property type="molecule type" value="Genomic_DNA"/>
</dbReference>
<protein>
    <recommendedName>
        <fullName evidence="3">DUF4085 domain-containing protein</fullName>
    </recommendedName>
</protein>
<dbReference type="Pfam" id="PF13315">
    <property type="entry name" value="DUF4085"/>
    <property type="match status" value="1"/>
</dbReference>
<accession>A0A1A5YFF2</accession>
<keyword evidence="2" id="KW-1185">Reference proteome</keyword>
<proteinExistence type="predicted"/>
<evidence type="ECO:0000313" key="2">
    <source>
        <dbReference type="Proteomes" id="UP000092024"/>
    </source>
</evidence>
<reference evidence="1 2" key="1">
    <citation type="submission" date="2016-05" db="EMBL/GenBank/DDBJ databases">
        <title>Paenibacillus oryzae. sp. nov., isolated from the rice root.</title>
        <authorList>
            <person name="Zhang J."/>
            <person name="Zhang X."/>
        </authorList>
    </citation>
    <scope>NUCLEOTIDE SEQUENCE [LARGE SCALE GENOMIC DNA]</scope>
    <source>
        <strain evidence="1 2">1DrF-4</strain>
    </source>
</reference>
<organism evidence="1 2">
    <name type="scientific">Paenibacillus oryzae</name>
    <dbReference type="NCBI Taxonomy" id="1844972"/>
    <lineage>
        <taxon>Bacteria</taxon>
        <taxon>Bacillati</taxon>
        <taxon>Bacillota</taxon>
        <taxon>Bacilli</taxon>
        <taxon>Bacillales</taxon>
        <taxon>Paenibacillaceae</taxon>
        <taxon>Paenibacillus</taxon>
    </lineage>
</organism>
<dbReference type="Proteomes" id="UP000092024">
    <property type="component" value="Unassembled WGS sequence"/>
</dbReference>
<dbReference type="OrthoDB" id="2563891at2"/>
<dbReference type="AlphaFoldDB" id="A0A1A5YFF2"/>
<dbReference type="InterPro" id="IPR025144">
    <property type="entry name" value="DUF4085"/>
</dbReference>
<evidence type="ECO:0000313" key="1">
    <source>
        <dbReference type="EMBL" id="OBR64125.1"/>
    </source>
</evidence>